<accession>A0ABU8SHT9</accession>
<keyword evidence="2" id="KW-1185">Reference proteome</keyword>
<organism evidence="1 2">
    <name type="scientific">Holzapfeliella saturejae</name>
    <dbReference type="NCBI Taxonomy" id="3082953"/>
    <lineage>
        <taxon>Bacteria</taxon>
        <taxon>Bacillati</taxon>
        <taxon>Bacillota</taxon>
        <taxon>Bacilli</taxon>
        <taxon>Lactobacillales</taxon>
        <taxon>Lactobacillaceae</taxon>
        <taxon>Holzapfeliella</taxon>
    </lineage>
</organism>
<dbReference type="EMBL" id="JAWMWG010000003">
    <property type="protein sequence ID" value="MEJ6348794.1"/>
    <property type="molecule type" value="Genomic_DNA"/>
</dbReference>
<evidence type="ECO:0000313" key="2">
    <source>
        <dbReference type="Proteomes" id="UP001377804"/>
    </source>
</evidence>
<sequence>MPDNRPTLHRAKLIKGIEPFQDTSISSSTEMKLVRVESQLFKTSKGGVFNVNISSNVNAKLEKAICRHVDNAKTIKNGLLFDKPAK</sequence>
<proteinExistence type="predicted"/>
<dbReference type="Proteomes" id="UP001377804">
    <property type="component" value="Unassembled WGS sequence"/>
</dbReference>
<dbReference type="RefSeq" id="WP_339970297.1">
    <property type="nucleotide sequence ID" value="NZ_JAWMWG010000003.1"/>
</dbReference>
<name>A0ABU8SHT9_9LACO</name>
<reference evidence="1 2" key="1">
    <citation type="submission" date="2023-10" db="EMBL/GenBank/DDBJ databases">
        <title>Holzapfeliella saturejae sp. nov. isolated from Satureja montana flowers.</title>
        <authorList>
            <person name="Alcantara C."/>
            <person name="Zuniga M."/>
            <person name="Landete J.M."/>
            <person name="Monedero V."/>
        </authorList>
    </citation>
    <scope>NUCLEOTIDE SEQUENCE [LARGE SCALE GENOMIC DNA]</scope>
    <source>
        <strain evidence="1 2">He02</strain>
    </source>
</reference>
<gene>
    <name evidence="1" type="ORF">R4Y45_06135</name>
</gene>
<protein>
    <submittedName>
        <fullName evidence="1">Uncharacterized protein</fullName>
    </submittedName>
</protein>
<evidence type="ECO:0000313" key="1">
    <source>
        <dbReference type="EMBL" id="MEJ6348794.1"/>
    </source>
</evidence>
<comment type="caution">
    <text evidence="1">The sequence shown here is derived from an EMBL/GenBank/DDBJ whole genome shotgun (WGS) entry which is preliminary data.</text>
</comment>